<evidence type="ECO:0000256" key="4">
    <source>
        <dbReference type="ARBA" id="ARBA00022801"/>
    </source>
</evidence>
<dbReference type="NCBIfam" id="NF006837">
    <property type="entry name" value="PRK09357.1-2"/>
    <property type="match status" value="1"/>
</dbReference>
<gene>
    <name evidence="6" type="primary">pyrC</name>
    <name evidence="8" type="ORF">IC620_03135</name>
</gene>
<evidence type="ECO:0000259" key="7">
    <source>
        <dbReference type="Pfam" id="PF12890"/>
    </source>
</evidence>
<comment type="caution">
    <text evidence="8">The sequence shown here is derived from an EMBL/GenBank/DDBJ whole genome shotgun (WGS) entry which is preliminary data.</text>
</comment>
<name>A0A926N849_9BACL</name>
<keyword evidence="9" id="KW-1185">Reference proteome</keyword>
<dbReference type="CDD" id="cd01317">
    <property type="entry name" value="DHOase_IIa"/>
    <property type="match status" value="1"/>
</dbReference>
<comment type="similarity">
    <text evidence="2 6">Belongs to the metallo-dependent hydrolases superfamily. DHOase family. Class I DHOase subfamily.</text>
</comment>
<evidence type="ECO:0000256" key="2">
    <source>
        <dbReference type="ARBA" id="ARBA00010286"/>
    </source>
</evidence>
<dbReference type="NCBIfam" id="TIGR00857">
    <property type="entry name" value="pyrC_multi"/>
    <property type="match status" value="1"/>
</dbReference>
<dbReference type="GO" id="GO:0008270">
    <property type="term" value="F:zinc ion binding"/>
    <property type="evidence" value="ECO:0007669"/>
    <property type="project" value="UniProtKB-UniRule"/>
</dbReference>
<feature type="binding site" evidence="6">
    <location>
        <position position="153"/>
    </location>
    <ligand>
        <name>Zn(2+)</name>
        <dbReference type="ChEBI" id="CHEBI:29105"/>
        <label>2</label>
    </ligand>
</feature>
<dbReference type="GO" id="GO:0044205">
    <property type="term" value="P:'de novo' UMP biosynthetic process"/>
    <property type="evidence" value="ECO:0007669"/>
    <property type="project" value="UniProtKB-UniRule"/>
</dbReference>
<dbReference type="InterPro" id="IPR024403">
    <property type="entry name" value="DHOase_cat"/>
</dbReference>
<keyword evidence="5 6" id="KW-0665">Pyrimidine biosynthesis</keyword>
<dbReference type="EMBL" id="JACXAH010000003">
    <property type="protein sequence ID" value="MBD1371348.1"/>
    <property type="molecule type" value="Genomic_DNA"/>
</dbReference>
<dbReference type="EC" id="3.5.2.3" evidence="6"/>
<accession>A0A926N849</accession>
<feature type="binding site" evidence="6">
    <location>
        <position position="306"/>
    </location>
    <ligand>
        <name>Zn(2+)</name>
        <dbReference type="ChEBI" id="CHEBI:29105"/>
        <label>1</label>
    </ligand>
</feature>
<dbReference type="PANTHER" id="PTHR43668">
    <property type="entry name" value="ALLANTOINASE"/>
    <property type="match status" value="1"/>
</dbReference>
<dbReference type="InterPro" id="IPR032466">
    <property type="entry name" value="Metal_Hydrolase"/>
</dbReference>
<dbReference type="Gene3D" id="2.30.40.10">
    <property type="entry name" value="Urease, subunit C, domain 1"/>
    <property type="match status" value="1"/>
</dbReference>
<sequence>MLIMIKGGQVYDRETGEFVKQDLLIEDHQIVRIAKDIQATDIVDQIIDAENRIIVPGLIDLHVHFREPGFEQKETIMTGSMAAARGGYTTVACMPNTRPVIDTVETVQSIKKRAEEAATRVLMYGAITVRELGENLTDMHELAEAGVIGFTDDGVGVQTSAKMKEAMKKAKSLNLPIVAHCEDNSLAKGGCVHEGVFAKQHDLPGIPNEAEAIHVGRDILLAESTGAHYHVCHISAKESVRLVREAKSRGQKVTAEVTPHHLLLCDEDIPAPDAMWKMNPPLRGKADREALIEGLQDGTIDFIATDHAPHTTAEKAVGMKQAPFGIVGLETAFPLLYTHLVCTGILTLPQLIDKMTYIPATTFGLPFGELAEGKTADLTMIDLHHEQVIDPERFHSKGRNTPFKDWKVKGWPVLTMLNGKITWSESKKTIKG</sequence>
<comment type="pathway">
    <text evidence="6">Pyrimidine metabolism; UMP biosynthesis via de novo pathway; (S)-dihydroorotate from bicarbonate: step 3/3.</text>
</comment>
<dbReference type="GO" id="GO:0004038">
    <property type="term" value="F:allantoinase activity"/>
    <property type="evidence" value="ECO:0007669"/>
    <property type="project" value="TreeGrafter"/>
</dbReference>
<comment type="catalytic activity">
    <reaction evidence="6">
        <text>(S)-dihydroorotate + H2O = N-carbamoyl-L-aspartate + H(+)</text>
        <dbReference type="Rhea" id="RHEA:24296"/>
        <dbReference type="ChEBI" id="CHEBI:15377"/>
        <dbReference type="ChEBI" id="CHEBI:15378"/>
        <dbReference type="ChEBI" id="CHEBI:30864"/>
        <dbReference type="ChEBI" id="CHEBI:32814"/>
        <dbReference type="EC" id="3.5.2.3"/>
    </reaction>
</comment>
<dbReference type="GO" id="GO:0006145">
    <property type="term" value="P:purine nucleobase catabolic process"/>
    <property type="evidence" value="ECO:0007669"/>
    <property type="project" value="TreeGrafter"/>
</dbReference>
<dbReference type="SUPFAM" id="SSF51556">
    <property type="entry name" value="Metallo-dependent hydrolases"/>
    <property type="match status" value="1"/>
</dbReference>
<feature type="binding site" evidence="6">
    <location>
        <position position="62"/>
    </location>
    <ligand>
        <name>Zn(2+)</name>
        <dbReference type="ChEBI" id="CHEBI:29105"/>
        <label>1</label>
    </ligand>
</feature>
<feature type="binding site" evidence="6">
    <location>
        <position position="233"/>
    </location>
    <ligand>
        <name>Zn(2+)</name>
        <dbReference type="ChEBI" id="CHEBI:29105"/>
        <label>2</label>
    </ligand>
</feature>
<dbReference type="InterPro" id="IPR002195">
    <property type="entry name" value="Dihydroorotase_CS"/>
</dbReference>
<dbReference type="InterPro" id="IPR050138">
    <property type="entry name" value="DHOase/Allantoinase_Hydrolase"/>
</dbReference>
<comment type="function">
    <text evidence="1 6">Catalyzes the reversible cyclization of carbamoyl aspartate to dihydroorotate.</text>
</comment>
<evidence type="ECO:0000313" key="8">
    <source>
        <dbReference type="EMBL" id="MBD1371348.1"/>
    </source>
</evidence>
<feature type="binding site" evidence="6">
    <location>
        <position position="96"/>
    </location>
    <ligand>
        <name>substrate</name>
    </ligand>
</feature>
<comment type="cofactor">
    <cofactor evidence="6">
        <name>Zn(2+)</name>
        <dbReference type="ChEBI" id="CHEBI:29105"/>
    </cofactor>
    <text evidence="6">Binds 2 Zn(2+) ions per subunit.</text>
</comment>
<dbReference type="HAMAP" id="MF_00220_B">
    <property type="entry name" value="PyrC_classI_B"/>
    <property type="match status" value="1"/>
</dbReference>
<dbReference type="PROSITE" id="PS00483">
    <property type="entry name" value="DIHYDROOROTASE_2"/>
    <property type="match status" value="1"/>
</dbReference>
<protein>
    <recommendedName>
        <fullName evidence="6">Dihydroorotase</fullName>
        <shortName evidence="6">DHOase</shortName>
        <ecNumber evidence="6">3.5.2.3</ecNumber>
    </recommendedName>
</protein>
<dbReference type="Proteomes" id="UP000661691">
    <property type="component" value="Unassembled WGS sequence"/>
</dbReference>
<dbReference type="SUPFAM" id="SSF51338">
    <property type="entry name" value="Composite domain of metallo-dependent hydrolases"/>
    <property type="match status" value="1"/>
</dbReference>
<keyword evidence="4 6" id="KW-0378">Hydrolase</keyword>
<keyword evidence="6" id="KW-0862">Zinc</keyword>
<feature type="domain" description="Dihydroorotase catalytic" evidence="7">
    <location>
        <begin position="52"/>
        <end position="239"/>
    </location>
</feature>
<reference evidence="8" key="1">
    <citation type="submission" date="2020-09" db="EMBL/GenBank/DDBJ databases">
        <title>A novel bacterium of genus Hazenella, isolated from South China Sea.</title>
        <authorList>
            <person name="Huang H."/>
            <person name="Mo K."/>
            <person name="Hu Y."/>
        </authorList>
    </citation>
    <scope>NUCLEOTIDE SEQUENCE</scope>
    <source>
        <strain evidence="8">IB182357</strain>
    </source>
</reference>
<dbReference type="PANTHER" id="PTHR43668:SF2">
    <property type="entry name" value="ALLANTOINASE"/>
    <property type="match status" value="1"/>
</dbReference>
<feature type="binding site" evidence="6">
    <location>
        <begin position="64"/>
        <end position="66"/>
    </location>
    <ligand>
        <name>substrate</name>
    </ligand>
</feature>
<evidence type="ECO:0000256" key="1">
    <source>
        <dbReference type="ARBA" id="ARBA00002368"/>
    </source>
</evidence>
<feature type="binding site" evidence="6">
    <location>
        <begin position="324"/>
        <end position="325"/>
    </location>
    <ligand>
        <name>substrate</name>
    </ligand>
</feature>
<dbReference type="Gene3D" id="3.20.20.140">
    <property type="entry name" value="Metal-dependent hydrolases"/>
    <property type="match status" value="1"/>
</dbReference>
<dbReference type="RefSeq" id="WP_191140054.1">
    <property type="nucleotide sequence ID" value="NZ_JACXAG020000002.1"/>
</dbReference>
<dbReference type="AlphaFoldDB" id="A0A926N849"/>
<feature type="binding site" evidence="6">
    <location>
        <position position="180"/>
    </location>
    <ligand>
        <name>Zn(2+)</name>
        <dbReference type="ChEBI" id="CHEBI:29105"/>
        <label>2</label>
    </ligand>
</feature>
<evidence type="ECO:0000256" key="3">
    <source>
        <dbReference type="ARBA" id="ARBA00022723"/>
    </source>
</evidence>
<evidence type="ECO:0000313" key="9">
    <source>
        <dbReference type="Proteomes" id="UP000661691"/>
    </source>
</evidence>
<feature type="active site" evidence="6">
    <location>
        <position position="306"/>
    </location>
</feature>
<feature type="binding site" evidence="6">
    <location>
        <position position="153"/>
    </location>
    <ligand>
        <name>Zn(2+)</name>
        <dbReference type="ChEBI" id="CHEBI:29105"/>
        <label>1</label>
    </ligand>
</feature>
<feature type="binding site" evidence="6">
    <location>
        <position position="64"/>
    </location>
    <ligand>
        <name>Zn(2+)</name>
        <dbReference type="ChEBI" id="CHEBI:29105"/>
        <label>1</label>
    </ligand>
</feature>
<dbReference type="GO" id="GO:0004151">
    <property type="term" value="F:dihydroorotase activity"/>
    <property type="evidence" value="ECO:0007669"/>
    <property type="project" value="UniProtKB-UniRule"/>
</dbReference>
<dbReference type="Pfam" id="PF12890">
    <property type="entry name" value="DHOase"/>
    <property type="match status" value="1"/>
</dbReference>
<evidence type="ECO:0000256" key="6">
    <source>
        <dbReference type="HAMAP-Rule" id="MF_00220"/>
    </source>
</evidence>
<organism evidence="8 9">
    <name type="scientific">Polycladospora coralii</name>
    <dbReference type="NCBI Taxonomy" id="2771432"/>
    <lineage>
        <taxon>Bacteria</taxon>
        <taxon>Bacillati</taxon>
        <taxon>Bacillota</taxon>
        <taxon>Bacilli</taxon>
        <taxon>Bacillales</taxon>
        <taxon>Thermoactinomycetaceae</taxon>
        <taxon>Polycladospora</taxon>
    </lineage>
</organism>
<feature type="binding site" evidence="6">
    <location>
        <position position="279"/>
    </location>
    <ligand>
        <name>substrate</name>
    </ligand>
</feature>
<dbReference type="InterPro" id="IPR011059">
    <property type="entry name" value="Metal-dep_hydrolase_composite"/>
</dbReference>
<dbReference type="InterPro" id="IPR004722">
    <property type="entry name" value="DHOase"/>
</dbReference>
<evidence type="ECO:0000256" key="5">
    <source>
        <dbReference type="ARBA" id="ARBA00022975"/>
    </source>
</evidence>
<keyword evidence="3 6" id="KW-0479">Metal-binding</keyword>
<proteinExistence type="inferred from homology"/>
<feature type="binding site" evidence="6">
    <location>
        <position position="310"/>
    </location>
    <ligand>
        <name>substrate</name>
    </ligand>
</feature>
<dbReference type="PROSITE" id="PS00482">
    <property type="entry name" value="DIHYDROOROTASE_1"/>
    <property type="match status" value="1"/>
</dbReference>
<dbReference type="GO" id="GO:0005737">
    <property type="term" value="C:cytoplasm"/>
    <property type="evidence" value="ECO:0007669"/>
    <property type="project" value="TreeGrafter"/>
</dbReference>